<evidence type="ECO:0000313" key="2">
    <source>
        <dbReference type="EMBL" id="GBL73743.1"/>
    </source>
</evidence>
<protein>
    <submittedName>
        <fullName evidence="2">Uncharacterized protein</fullName>
    </submittedName>
</protein>
<feature type="region of interest" description="Disordered" evidence="1">
    <location>
        <begin position="40"/>
        <end position="61"/>
    </location>
</feature>
<accession>A0A4Y2A1Y6</accession>
<proteinExistence type="predicted"/>
<feature type="compositionally biased region" description="Polar residues" evidence="1">
    <location>
        <begin position="46"/>
        <end position="61"/>
    </location>
</feature>
<sequence length="95" mass="11219">MQSGRQLNGKARSKRLDLRKLKCRFQSVDANHLLTRSHLNGKMPLSSRNNKMRSTVGRNQRLSKPFLLKKDMRTIIKYLTHKKFPFAMLRHQNQS</sequence>
<comment type="caution">
    <text evidence="2">The sequence shown here is derived from an EMBL/GenBank/DDBJ whole genome shotgun (WGS) entry which is preliminary data.</text>
</comment>
<dbReference type="Proteomes" id="UP000499080">
    <property type="component" value="Unassembled WGS sequence"/>
</dbReference>
<evidence type="ECO:0000313" key="3">
    <source>
        <dbReference type="Proteomes" id="UP000499080"/>
    </source>
</evidence>
<organism evidence="2 3">
    <name type="scientific">Araneus ventricosus</name>
    <name type="common">Orbweaver spider</name>
    <name type="synonym">Epeira ventricosa</name>
    <dbReference type="NCBI Taxonomy" id="182803"/>
    <lineage>
        <taxon>Eukaryota</taxon>
        <taxon>Metazoa</taxon>
        <taxon>Ecdysozoa</taxon>
        <taxon>Arthropoda</taxon>
        <taxon>Chelicerata</taxon>
        <taxon>Arachnida</taxon>
        <taxon>Araneae</taxon>
        <taxon>Araneomorphae</taxon>
        <taxon>Entelegynae</taxon>
        <taxon>Araneoidea</taxon>
        <taxon>Araneidae</taxon>
        <taxon>Araneus</taxon>
    </lineage>
</organism>
<reference evidence="2 3" key="1">
    <citation type="journal article" date="2019" name="Sci. Rep.">
        <title>Orb-weaving spider Araneus ventricosus genome elucidates the spidroin gene catalogue.</title>
        <authorList>
            <person name="Kono N."/>
            <person name="Nakamura H."/>
            <person name="Ohtoshi R."/>
            <person name="Moran D.A.P."/>
            <person name="Shinohara A."/>
            <person name="Yoshida Y."/>
            <person name="Fujiwara M."/>
            <person name="Mori M."/>
            <person name="Tomita M."/>
            <person name="Arakawa K."/>
        </authorList>
    </citation>
    <scope>NUCLEOTIDE SEQUENCE [LARGE SCALE GENOMIC DNA]</scope>
</reference>
<keyword evidence="3" id="KW-1185">Reference proteome</keyword>
<evidence type="ECO:0000256" key="1">
    <source>
        <dbReference type="SAM" id="MobiDB-lite"/>
    </source>
</evidence>
<dbReference type="AlphaFoldDB" id="A0A4Y2A1Y6"/>
<name>A0A4Y2A1Y6_ARAVE</name>
<gene>
    <name evidence="2" type="ORF">AVEN_61725_1</name>
</gene>
<dbReference type="EMBL" id="BGPR01079271">
    <property type="protein sequence ID" value="GBL73743.1"/>
    <property type="molecule type" value="Genomic_DNA"/>
</dbReference>